<dbReference type="PANTHER" id="PTHR47469">
    <property type="entry name" value="MONOOXYGENASE-LIKE"/>
    <property type="match status" value="1"/>
</dbReference>
<sequence length="389" mass="43056">MRPQVCIVGGSIAGFMCAKSLQSQRLDITILEQKAKDDMRSTTGISLGRDAQDLFKTYVRLGDLEKKAVPHNKCVNFSPEGEIQDEPLPEGSKGVITSSWTTVRSLLEADLHVGQGTNISLKYGCRVTYMQEEEGKMRLTYLDKGKEEEGSFDLVIGADGARSFVRHMVLPHLKSEYSGHVAWRGEVSKQEYPSQLKRVQQGDLGFVRMPGSKSYILLYAKPNGDEAMSDGNRLVEWCWYSPCKDPSVYFQRDGGVYAKVAPDSDAWARHIDRSARDLPSWISPAIGASKSLSVSQINSFDAKGNVFLGGKVLLIGQACAEIEPYLGKSCDVAARQVLTLSKVLSGQESWEVRVQNLCTAWGPQTLRDTQRFAAESKRAGMHFRGESDQ</sequence>
<dbReference type="OrthoDB" id="16820at2759"/>
<reference evidence="2" key="1">
    <citation type="submission" date="2020-01" db="EMBL/GenBank/DDBJ databases">
        <authorList>
            <consortium name="DOE Joint Genome Institute"/>
            <person name="Haridas S."/>
            <person name="Albert R."/>
            <person name="Binder M."/>
            <person name="Bloem J."/>
            <person name="Labutti K."/>
            <person name="Salamov A."/>
            <person name="Andreopoulos B."/>
            <person name="Baker S.E."/>
            <person name="Barry K."/>
            <person name="Bills G."/>
            <person name="Bluhm B.H."/>
            <person name="Cannon C."/>
            <person name="Castanera R."/>
            <person name="Culley D.E."/>
            <person name="Daum C."/>
            <person name="Ezra D."/>
            <person name="Gonzalez J.B."/>
            <person name="Henrissat B."/>
            <person name="Kuo A."/>
            <person name="Liang C."/>
            <person name="Lipzen A."/>
            <person name="Lutzoni F."/>
            <person name="Magnuson J."/>
            <person name="Mondo S."/>
            <person name="Nolan M."/>
            <person name="Ohm R."/>
            <person name="Pangilinan J."/>
            <person name="Park H.-J."/>
            <person name="Ramirez L."/>
            <person name="Alfaro M."/>
            <person name="Sun H."/>
            <person name="Tritt A."/>
            <person name="Yoshinaga Y."/>
            <person name="Zwiers L.-H."/>
            <person name="Turgeon B.G."/>
            <person name="Goodwin S.B."/>
            <person name="Spatafora J.W."/>
            <person name="Crous P.W."/>
            <person name="Grigoriev I.V."/>
        </authorList>
    </citation>
    <scope>NUCLEOTIDE SEQUENCE</scope>
    <source>
        <strain evidence="2">IPT5</strain>
    </source>
</reference>
<dbReference type="AlphaFoldDB" id="A0A6A7AV69"/>
<dbReference type="PRINTS" id="PR00420">
    <property type="entry name" value="RNGMNOXGNASE"/>
</dbReference>
<proteinExistence type="predicted"/>
<keyword evidence="3" id="KW-1185">Reference proteome</keyword>
<dbReference type="PANTHER" id="PTHR47469:SF2">
    <property type="entry name" value="OS06G0597600 PROTEIN"/>
    <property type="match status" value="1"/>
</dbReference>
<dbReference type="Pfam" id="PF22607">
    <property type="entry name" value="FAD_binding-like"/>
    <property type="match status" value="1"/>
</dbReference>
<evidence type="ECO:0000259" key="1">
    <source>
        <dbReference type="Pfam" id="PF22607"/>
    </source>
</evidence>
<evidence type="ECO:0000313" key="2">
    <source>
        <dbReference type="EMBL" id="KAF2846983.1"/>
    </source>
</evidence>
<dbReference type="EMBL" id="MU006329">
    <property type="protein sequence ID" value="KAF2846983.1"/>
    <property type="molecule type" value="Genomic_DNA"/>
</dbReference>
<dbReference type="InterPro" id="IPR036188">
    <property type="entry name" value="FAD/NAD-bd_sf"/>
</dbReference>
<name>A0A6A7AV69_9PLEO</name>
<dbReference type="Proteomes" id="UP000799423">
    <property type="component" value="Unassembled WGS sequence"/>
</dbReference>
<gene>
    <name evidence="2" type="ORF">T440DRAFT_214996</name>
</gene>
<dbReference type="SUPFAM" id="SSF54373">
    <property type="entry name" value="FAD-linked reductases, C-terminal domain"/>
    <property type="match status" value="1"/>
</dbReference>
<dbReference type="Gene3D" id="3.50.50.60">
    <property type="entry name" value="FAD/NAD(P)-binding domain"/>
    <property type="match status" value="1"/>
</dbReference>
<dbReference type="InterPro" id="IPR054707">
    <property type="entry name" value="DhpH_subs-bd"/>
</dbReference>
<protein>
    <submittedName>
        <fullName evidence="2">FAD/NAD(P)-binding domain-containing protein</fullName>
    </submittedName>
</protein>
<dbReference type="SUPFAM" id="SSF51905">
    <property type="entry name" value="FAD/NAD(P)-binding domain"/>
    <property type="match status" value="1"/>
</dbReference>
<evidence type="ECO:0000313" key="3">
    <source>
        <dbReference type="Proteomes" id="UP000799423"/>
    </source>
</evidence>
<dbReference type="InterPro" id="IPR053212">
    <property type="entry name" value="DHP_3-monooxygenase"/>
</dbReference>
<accession>A0A6A7AV69</accession>
<organism evidence="2 3">
    <name type="scientific">Plenodomus tracheiphilus IPT5</name>
    <dbReference type="NCBI Taxonomy" id="1408161"/>
    <lineage>
        <taxon>Eukaryota</taxon>
        <taxon>Fungi</taxon>
        <taxon>Dikarya</taxon>
        <taxon>Ascomycota</taxon>
        <taxon>Pezizomycotina</taxon>
        <taxon>Dothideomycetes</taxon>
        <taxon>Pleosporomycetidae</taxon>
        <taxon>Pleosporales</taxon>
        <taxon>Pleosporineae</taxon>
        <taxon>Leptosphaeriaceae</taxon>
        <taxon>Plenodomus</taxon>
    </lineage>
</organism>
<feature type="domain" description="2,6-dihydroxypyridine 3-monooxygenase substrate binding" evidence="1">
    <location>
        <begin position="177"/>
        <end position="250"/>
    </location>
</feature>